<dbReference type="KEGG" id="lsw:GTO87_07125"/>
<dbReference type="GO" id="GO:0016887">
    <property type="term" value="F:ATP hydrolysis activity"/>
    <property type="evidence" value="ECO:0007669"/>
    <property type="project" value="InterPro"/>
</dbReference>
<dbReference type="InterPro" id="IPR027417">
    <property type="entry name" value="P-loop_NTPase"/>
</dbReference>
<dbReference type="RefSeq" id="WP_180848612.1">
    <property type="nucleotide sequence ID" value="NZ_CP047418.1"/>
</dbReference>
<dbReference type="InterPro" id="IPR030946">
    <property type="entry name" value="EcfA2"/>
</dbReference>
<dbReference type="InterPro" id="IPR050095">
    <property type="entry name" value="ECF_ABC_transporter_ATP-bd"/>
</dbReference>
<dbReference type="EC" id="7.-.-.-" evidence="8"/>
<evidence type="ECO:0000313" key="10">
    <source>
        <dbReference type="EMBL" id="QLL78375.1"/>
    </source>
</evidence>
<keyword evidence="3 8" id="KW-1003">Cell membrane</keyword>
<evidence type="ECO:0000256" key="6">
    <source>
        <dbReference type="ARBA" id="ARBA00022967"/>
    </source>
</evidence>
<keyword evidence="2 8" id="KW-0813">Transport</keyword>
<keyword evidence="6" id="KW-1278">Translocase</keyword>
<dbReference type="SMART" id="SM00382">
    <property type="entry name" value="AAA"/>
    <property type="match status" value="1"/>
</dbReference>
<dbReference type="InterPro" id="IPR017871">
    <property type="entry name" value="ABC_transporter-like_CS"/>
</dbReference>
<evidence type="ECO:0000256" key="5">
    <source>
        <dbReference type="ARBA" id="ARBA00022840"/>
    </source>
</evidence>
<proteinExistence type="inferred from homology"/>
<dbReference type="NCBIfam" id="NF010155">
    <property type="entry name" value="PRK13634.1"/>
    <property type="match status" value="1"/>
</dbReference>
<dbReference type="Proteomes" id="UP000510886">
    <property type="component" value="Chromosome"/>
</dbReference>
<evidence type="ECO:0000256" key="7">
    <source>
        <dbReference type="ARBA" id="ARBA00023136"/>
    </source>
</evidence>
<keyword evidence="5 8" id="KW-0067">ATP-binding</keyword>
<dbReference type="InterPro" id="IPR003593">
    <property type="entry name" value="AAA+_ATPase"/>
</dbReference>
<dbReference type="SUPFAM" id="SSF52540">
    <property type="entry name" value="P-loop containing nucleoside triphosphate hydrolases"/>
    <property type="match status" value="1"/>
</dbReference>
<evidence type="ECO:0000256" key="4">
    <source>
        <dbReference type="ARBA" id="ARBA00022741"/>
    </source>
</evidence>
<feature type="domain" description="ABC transporter" evidence="9">
    <location>
        <begin position="3"/>
        <end position="246"/>
    </location>
</feature>
<dbReference type="GO" id="GO:0042626">
    <property type="term" value="F:ATPase-coupled transmembrane transporter activity"/>
    <property type="evidence" value="ECO:0007669"/>
    <property type="project" value="TreeGrafter"/>
</dbReference>
<dbReference type="PROSITE" id="PS50893">
    <property type="entry name" value="ABC_TRANSPORTER_2"/>
    <property type="match status" value="1"/>
</dbReference>
<dbReference type="InterPro" id="IPR015856">
    <property type="entry name" value="ABC_transpr_CbiO/EcfA_su"/>
</dbReference>
<dbReference type="GO" id="GO:0043190">
    <property type="term" value="C:ATP-binding cassette (ABC) transporter complex"/>
    <property type="evidence" value="ECO:0007669"/>
    <property type="project" value="TreeGrafter"/>
</dbReference>
<comment type="subcellular location">
    <subcellularLocation>
        <location evidence="1 8">Cell membrane</location>
        <topology evidence="1 8">Peripheral membrane protein</topology>
    </subcellularLocation>
</comment>
<keyword evidence="7 8" id="KW-0472">Membrane</keyword>
<gene>
    <name evidence="10" type="ORF">GTO87_07125</name>
</gene>
<dbReference type="AlphaFoldDB" id="A0A7H9EME7"/>
<sequence>MQITFEKLGFTYQPGTPLAFTALKDVSFTIAEHSYTAIVGHTGSGKSTLIQHLNGLLKPTIGTVRIGGQVITSATSNKDLNKLRRKVGYVFQFPEAQLFEESVLKDIEFAPLNFGYSPEEARQIAIEQAQAVQLPTEVWEKSPFELSGGQMRRVAIAGILAMKPEVLVLDEPTAGLDPQGSREIMSLFQRLHQEQGLTIVLVTHNMNDVADYADHVVVLEKGTVVENGQPREIFADPQWLTDHHLGLPQTTAFAYQLQQRGFVFTEGLPLTEKQLAHELAMMLKGGNNQ</sequence>
<accession>A0A7H9EME7</accession>
<dbReference type="InterPro" id="IPR003439">
    <property type="entry name" value="ABC_transporter-like_ATP-bd"/>
</dbReference>
<organism evidence="10 11">
    <name type="scientific">Ligilactobacillus saerimneri</name>
    <dbReference type="NCBI Taxonomy" id="228229"/>
    <lineage>
        <taxon>Bacteria</taxon>
        <taxon>Bacillati</taxon>
        <taxon>Bacillota</taxon>
        <taxon>Bacilli</taxon>
        <taxon>Lactobacillales</taxon>
        <taxon>Lactobacillaceae</taxon>
        <taxon>Ligilactobacillus</taxon>
    </lineage>
</organism>
<dbReference type="PROSITE" id="PS00211">
    <property type="entry name" value="ABC_TRANSPORTER_1"/>
    <property type="match status" value="1"/>
</dbReference>
<comment type="similarity">
    <text evidence="8">Belongs to the ABC transporter superfamily. Energy-coupling factor EcfA family.</text>
</comment>
<evidence type="ECO:0000256" key="2">
    <source>
        <dbReference type="ARBA" id="ARBA00022448"/>
    </source>
</evidence>
<name>A0A7H9EME7_9LACO</name>
<evidence type="ECO:0000313" key="11">
    <source>
        <dbReference type="Proteomes" id="UP000510886"/>
    </source>
</evidence>
<dbReference type="CDD" id="cd03225">
    <property type="entry name" value="ABC_cobalt_CbiO_domain1"/>
    <property type="match status" value="1"/>
</dbReference>
<dbReference type="Pfam" id="PF00005">
    <property type="entry name" value="ABC_tran"/>
    <property type="match status" value="1"/>
</dbReference>
<comment type="function">
    <text evidence="8">ATP-binding (A) component of a common energy-coupling factor (ECF) ABC-transporter complex.</text>
</comment>
<dbReference type="FunFam" id="3.40.50.300:FF:000224">
    <property type="entry name" value="Energy-coupling factor transporter ATP-binding protein EcfA"/>
    <property type="match status" value="1"/>
</dbReference>
<dbReference type="NCBIfam" id="TIGR04521">
    <property type="entry name" value="ECF_ATPase_2"/>
    <property type="match status" value="1"/>
</dbReference>
<comment type="subunit">
    <text evidence="8">Forms a stable energy-coupling factor (ECF) transporter complex composed of 2 membrane-embedded substrate-binding proteins (S component), 2 ATP-binding proteins (A component) and 2 transmembrane proteins (T component).</text>
</comment>
<reference evidence="10 11" key="1">
    <citation type="submission" date="2020-01" db="EMBL/GenBank/DDBJ databases">
        <title>Complete and circular genome sequences of six lactobacillus isolates from horses.</title>
        <authorList>
            <person name="Hassan H.M."/>
        </authorList>
    </citation>
    <scope>NUCLEOTIDE SEQUENCE [LARGE SCALE GENOMIC DNA]</scope>
    <source>
        <strain evidence="10 11">1A</strain>
    </source>
</reference>
<evidence type="ECO:0000256" key="1">
    <source>
        <dbReference type="ARBA" id="ARBA00004202"/>
    </source>
</evidence>
<dbReference type="PANTHER" id="PTHR43553:SF27">
    <property type="entry name" value="ENERGY-COUPLING FACTOR TRANSPORTER ATP-BINDING PROTEIN ECFA2"/>
    <property type="match status" value="1"/>
</dbReference>
<evidence type="ECO:0000256" key="3">
    <source>
        <dbReference type="ARBA" id="ARBA00022475"/>
    </source>
</evidence>
<dbReference type="PANTHER" id="PTHR43553">
    <property type="entry name" value="HEAVY METAL TRANSPORTER"/>
    <property type="match status" value="1"/>
</dbReference>
<dbReference type="EMBL" id="CP047418">
    <property type="protein sequence ID" value="QLL78375.1"/>
    <property type="molecule type" value="Genomic_DNA"/>
</dbReference>
<evidence type="ECO:0000259" key="9">
    <source>
        <dbReference type="PROSITE" id="PS50893"/>
    </source>
</evidence>
<protein>
    <recommendedName>
        <fullName evidence="8">Energy-coupling factor transporter ATP-binding protein EcfA2</fullName>
        <ecNumber evidence="8">7.-.-.-</ecNumber>
    </recommendedName>
</protein>
<keyword evidence="4 8" id="KW-0547">Nucleotide-binding</keyword>
<dbReference type="GO" id="GO:0005524">
    <property type="term" value="F:ATP binding"/>
    <property type="evidence" value="ECO:0007669"/>
    <property type="project" value="UniProtKB-UniRule"/>
</dbReference>
<evidence type="ECO:0000256" key="8">
    <source>
        <dbReference type="RuleBase" id="RU365104"/>
    </source>
</evidence>
<dbReference type="Gene3D" id="3.40.50.300">
    <property type="entry name" value="P-loop containing nucleotide triphosphate hydrolases"/>
    <property type="match status" value="1"/>
</dbReference>